<dbReference type="PANTHER" id="PTHR13636">
    <property type="entry name" value="TRANSMEMBRANE PROTEIN 258"/>
    <property type="match status" value="1"/>
</dbReference>
<dbReference type="Proteomes" id="UP000077202">
    <property type="component" value="Unassembled WGS sequence"/>
</dbReference>
<dbReference type="EMBL" id="LVLJ01003074">
    <property type="protein sequence ID" value="OAE22776.1"/>
    <property type="molecule type" value="Genomic_DNA"/>
</dbReference>
<evidence type="ECO:0000256" key="1">
    <source>
        <dbReference type="ARBA" id="ARBA00004141"/>
    </source>
</evidence>
<evidence type="ECO:0000256" key="4">
    <source>
        <dbReference type="ARBA" id="ARBA00022989"/>
    </source>
</evidence>
<dbReference type="GO" id="GO:0008250">
    <property type="term" value="C:oligosaccharyltransferase complex"/>
    <property type="evidence" value="ECO:0007669"/>
    <property type="project" value="UniProtKB-UniRule"/>
</dbReference>
<evidence type="ECO:0000256" key="5">
    <source>
        <dbReference type="ARBA" id="ARBA00023136"/>
    </source>
</evidence>
<comment type="similarity">
    <text evidence="2 6">Belongs to the OST5 family.</text>
</comment>
<keyword evidence="8" id="KW-1185">Reference proteome</keyword>
<gene>
    <name evidence="7" type="ORF">AXG93_2035s1600</name>
</gene>
<accession>A0A176VSG6</accession>
<sequence>MEDVSLAEDIEIHTLLQLLALFTFYKATLLHSGTPLGSMHQLIPHASAVIPIGSPVSESFYPILAVFLLTVGLVSTASFFIYEVTTSKFNRSLGREIATGGLASLFLGFGSLFLLLWTGVYV</sequence>
<keyword evidence="5 6" id="KW-0472">Membrane</keyword>
<evidence type="ECO:0000313" key="7">
    <source>
        <dbReference type="EMBL" id="OAE22776.1"/>
    </source>
</evidence>
<reference evidence="7" key="1">
    <citation type="submission" date="2016-03" db="EMBL/GenBank/DDBJ databases">
        <title>Mechanisms controlling the formation of the plant cell surface in tip-growing cells are functionally conserved among land plants.</title>
        <authorList>
            <person name="Honkanen S."/>
            <person name="Jones V.A."/>
            <person name="Morieri G."/>
            <person name="Champion C."/>
            <person name="Hetherington A.J."/>
            <person name="Kelly S."/>
            <person name="Saint-Marcoux D."/>
            <person name="Proust H."/>
            <person name="Prescott H."/>
            <person name="Dolan L."/>
        </authorList>
    </citation>
    <scope>NUCLEOTIDE SEQUENCE [LARGE SCALE GENOMIC DNA]</scope>
    <source>
        <tissue evidence="7">Whole gametophyte</tissue>
    </source>
</reference>
<name>A0A176VSG6_MARPO</name>
<evidence type="ECO:0000256" key="3">
    <source>
        <dbReference type="ARBA" id="ARBA00022692"/>
    </source>
</evidence>
<keyword evidence="4 6" id="KW-1133">Transmembrane helix</keyword>
<organism evidence="7 8">
    <name type="scientific">Marchantia polymorpha subsp. ruderalis</name>
    <dbReference type="NCBI Taxonomy" id="1480154"/>
    <lineage>
        <taxon>Eukaryota</taxon>
        <taxon>Viridiplantae</taxon>
        <taxon>Streptophyta</taxon>
        <taxon>Embryophyta</taxon>
        <taxon>Marchantiophyta</taxon>
        <taxon>Marchantiopsida</taxon>
        <taxon>Marchantiidae</taxon>
        <taxon>Marchantiales</taxon>
        <taxon>Marchantiaceae</taxon>
        <taxon>Marchantia</taxon>
    </lineage>
</organism>
<dbReference type="InterPro" id="IPR007915">
    <property type="entry name" value="TMEM258/Ost5"/>
</dbReference>
<protein>
    <recommendedName>
        <fullName evidence="6">Dolichyl-diphosphooligosaccharide-protein glycosyltransferase subunit OST5</fullName>
    </recommendedName>
</protein>
<feature type="transmembrane region" description="Helical" evidence="6">
    <location>
        <begin position="97"/>
        <end position="120"/>
    </location>
</feature>
<evidence type="ECO:0000256" key="2">
    <source>
        <dbReference type="ARBA" id="ARBA00009825"/>
    </source>
</evidence>
<evidence type="ECO:0000313" key="8">
    <source>
        <dbReference type="Proteomes" id="UP000077202"/>
    </source>
</evidence>
<dbReference type="Pfam" id="PF05251">
    <property type="entry name" value="Ost5"/>
    <property type="match status" value="1"/>
</dbReference>
<feature type="transmembrane region" description="Helical" evidence="6">
    <location>
        <begin position="60"/>
        <end position="85"/>
    </location>
</feature>
<comment type="subcellular location">
    <subcellularLocation>
        <location evidence="1 6">Membrane</location>
        <topology evidence="1 6">Multi-pass membrane protein</topology>
    </subcellularLocation>
</comment>
<comment type="caution">
    <text evidence="7">The sequence shown here is derived from an EMBL/GenBank/DDBJ whole genome shotgun (WGS) entry which is preliminary data.</text>
</comment>
<dbReference type="GO" id="GO:0006487">
    <property type="term" value="P:protein N-linked glycosylation"/>
    <property type="evidence" value="ECO:0007669"/>
    <property type="project" value="UniProtKB-UniRule"/>
</dbReference>
<dbReference type="AlphaFoldDB" id="A0A176VSG6"/>
<evidence type="ECO:0000256" key="6">
    <source>
        <dbReference type="RuleBase" id="RU367008"/>
    </source>
</evidence>
<keyword evidence="3 6" id="KW-0812">Transmembrane</keyword>
<proteinExistence type="inferred from homology"/>
<comment type="function">
    <text evidence="6">Subunit of the oligosaccharyl transferase (OST) complex that catalyzes the initial transfer of a defined glycan (Glc(3)Man(9)GlcNAc(2) in eukaryotes) from the lipid carrier dolichol-pyrophosphate to an asparagine residue within an Asn-X-Ser/Thr consensus motif in nascent polypeptide chains, the first step in protein N-glycosylation. N-glycosylation occurs cotranslationally and the complex associates with the Sec61 complex at the channel-forming translocon complex that mediates protein translocation across the endoplasmic reticulum (ER). All subunits are required for a maximal enzyme activity.</text>
</comment>
<comment type="subunit">
    <text evidence="6">Component of the oligosaccharyltransferase (OST) complex.</text>
</comment>